<keyword evidence="2" id="KW-1185">Reference proteome</keyword>
<dbReference type="RefSeq" id="WP_054819586.1">
    <property type="nucleotide sequence ID" value="NZ_BJCS01000025.1"/>
</dbReference>
<sequence length="216" mass="24331">MQGQDQSKDPNIHKDDQEEAFLRERMERYGQARRRQPYDPVFDQRLPRKNKWIAGILSFLIPGTGQLYLGLMRRGMGIMLLMIIDIFAIVFFATSKATSIPLIVLFSLLVPVIYFYNIFDALQQTDKVNYAGSSYGVGHSARDEEGMFFPGEEPRKPKLRGNGFGYVLIAAGALLILVNGKPAWLDHVFDFLGSSTGAVILIAVGLYMFIKESTKK</sequence>
<name>A0A0U2W8S1_9BACL</name>
<protein>
    <submittedName>
        <fullName evidence="1">Uncharacterized protein</fullName>
    </submittedName>
</protein>
<dbReference type="OrthoDB" id="82335at2"/>
<dbReference type="Proteomes" id="UP000061660">
    <property type="component" value="Chromosome"/>
</dbReference>
<dbReference type="KEGG" id="pnp:IJ22_34830"/>
<dbReference type="PATRIC" id="fig|162209.4.peg.3702"/>
<dbReference type="STRING" id="162209.IJ22_34830"/>
<dbReference type="AlphaFoldDB" id="A0A0U2W8S1"/>
<accession>A0A0U2W8S1</accession>
<reference evidence="1 2" key="2">
    <citation type="journal article" date="2016" name="Genome Announc.">
        <title>Complete Genome Sequences of Two Interactive Moderate Thermophiles, Paenibacillus napthalenovorans 32O-Y and Paenibacillus sp. 32O-W.</title>
        <authorList>
            <person name="Butler R.R.III."/>
            <person name="Wang J."/>
            <person name="Stark B.C."/>
            <person name="Pombert J.F."/>
        </authorList>
    </citation>
    <scope>NUCLEOTIDE SEQUENCE [LARGE SCALE GENOMIC DNA]</scope>
    <source>
        <strain evidence="1 2">32O-Y</strain>
    </source>
</reference>
<proteinExistence type="predicted"/>
<evidence type="ECO:0000313" key="2">
    <source>
        <dbReference type="Proteomes" id="UP000061660"/>
    </source>
</evidence>
<evidence type="ECO:0000313" key="1">
    <source>
        <dbReference type="EMBL" id="ALS23821.1"/>
    </source>
</evidence>
<organism evidence="1 2">
    <name type="scientific">Paenibacillus naphthalenovorans</name>
    <dbReference type="NCBI Taxonomy" id="162209"/>
    <lineage>
        <taxon>Bacteria</taxon>
        <taxon>Bacillati</taxon>
        <taxon>Bacillota</taxon>
        <taxon>Bacilli</taxon>
        <taxon>Bacillales</taxon>
        <taxon>Paenibacillaceae</taxon>
        <taxon>Paenibacillus</taxon>
    </lineage>
</organism>
<dbReference type="EMBL" id="CP013652">
    <property type="protein sequence ID" value="ALS23821.1"/>
    <property type="molecule type" value="Genomic_DNA"/>
</dbReference>
<gene>
    <name evidence="1" type="ORF">IJ22_34830</name>
</gene>
<reference evidence="2" key="1">
    <citation type="submission" date="2015-12" db="EMBL/GenBank/DDBJ databases">
        <title>Complete genome sequences of two moderately thermophilic Paenibacillus species.</title>
        <authorList>
            <person name="Butler R.III."/>
            <person name="Wang J."/>
            <person name="Stark B.C."/>
            <person name="Pombert J.-F."/>
        </authorList>
    </citation>
    <scope>NUCLEOTIDE SEQUENCE [LARGE SCALE GENOMIC DNA]</scope>
    <source>
        <strain evidence="2">32O-Y</strain>
    </source>
</reference>